<feature type="domain" description="Filamentation induced by cAMP protein Fic-like C-terminal" evidence="1">
    <location>
        <begin position="232"/>
        <end position="280"/>
    </location>
</feature>
<name>A0A3L9MCK0_9FLAO</name>
<dbReference type="AlphaFoldDB" id="A0A3L9MCK0"/>
<dbReference type="PANTHER" id="PTHR30595:SF6">
    <property type="entry name" value="SCHLAFEN ALBA-2 DOMAIN-CONTAINING PROTEIN"/>
    <property type="match status" value="1"/>
</dbReference>
<dbReference type="Gene3D" id="3.30.565.60">
    <property type="match status" value="1"/>
</dbReference>
<dbReference type="InterPro" id="IPR049514">
    <property type="entry name" value="Fic-like_C"/>
</dbReference>
<dbReference type="PANTHER" id="PTHR30595">
    <property type="entry name" value="GLPR-RELATED TRANSCRIPTIONAL REPRESSOR"/>
    <property type="match status" value="1"/>
</dbReference>
<accession>A0A3L9MCK0</accession>
<dbReference type="OrthoDB" id="9807907at2"/>
<organism evidence="2 3">
    <name type="scientific">Faecalibacter macacae</name>
    <dbReference type="NCBI Taxonomy" id="1859289"/>
    <lineage>
        <taxon>Bacteria</taxon>
        <taxon>Pseudomonadati</taxon>
        <taxon>Bacteroidota</taxon>
        <taxon>Flavobacteriia</taxon>
        <taxon>Flavobacteriales</taxon>
        <taxon>Weeksellaceae</taxon>
        <taxon>Faecalibacter</taxon>
    </lineage>
</organism>
<dbReference type="RefSeq" id="WP_121934398.1">
    <property type="nucleotide sequence ID" value="NZ_RDOJ01000007.1"/>
</dbReference>
<dbReference type="Pfam" id="PF21247">
    <property type="entry name" value="Fic-like_C"/>
    <property type="match status" value="1"/>
</dbReference>
<proteinExistence type="predicted"/>
<reference evidence="2 3" key="1">
    <citation type="submission" date="2018-10" db="EMBL/GenBank/DDBJ databases">
        <authorList>
            <person name="Chen X."/>
        </authorList>
    </citation>
    <scope>NUCLEOTIDE SEQUENCE [LARGE SCALE GENOMIC DNA]</scope>
    <source>
        <strain evidence="2 3">YIM 102668</strain>
    </source>
</reference>
<evidence type="ECO:0000259" key="1">
    <source>
        <dbReference type="Pfam" id="PF21247"/>
    </source>
</evidence>
<sequence length="295" mass="34215">MEERFYVDENGQRISLRENIFRELVGNVIVHREYTNNQPTEIIIYKNKVISTNPNRATFTGALDIQNFSPFAKNPNIRKFFTAFGWTDEIGSGVRNIAKFLAEYAKGAVPIFFEDNIFKTEIPLLQRDLSPFTGILLEFIGINSFGYINEDHLSNIPLSDEVEGIEQSDVIFNLVSRWNEEGIKMQNLDWAVNKNFTEDNWKEVPRWEEKGTKIIPKKNLYLLQILFLCLDPLPLDEILNKMGYSNKQSFRERYLGGLLAEDLIERTLPDKPNSKYQRYKTSNKGKLFLGGVKLK</sequence>
<gene>
    <name evidence="2" type="ORF">EAH69_06580</name>
</gene>
<dbReference type="InterPro" id="IPR038475">
    <property type="entry name" value="RecG_C_sf"/>
</dbReference>
<evidence type="ECO:0000313" key="2">
    <source>
        <dbReference type="EMBL" id="RLZ10452.1"/>
    </source>
</evidence>
<dbReference type="EMBL" id="RDOJ01000007">
    <property type="protein sequence ID" value="RLZ10452.1"/>
    <property type="molecule type" value="Genomic_DNA"/>
</dbReference>
<dbReference type="Proteomes" id="UP000275348">
    <property type="component" value="Unassembled WGS sequence"/>
</dbReference>
<evidence type="ECO:0000313" key="3">
    <source>
        <dbReference type="Proteomes" id="UP000275348"/>
    </source>
</evidence>
<keyword evidence="3" id="KW-1185">Reference proteome</keyword>
<protein>
    <recommendedName>
        <fullName evidence="1">Filamentation induced by cAMP protein Fic-like C-terminal domain-containing protein</fullName>
    </recommendedName>
</protein>
<comment type="caution">
    <text evidence="2">The sequence shown here is derived from an EMBL/GenBank/DDBJ whole genome shotgun (WGS) entry which is preliminary data.</text>
</comment>